<comment type="similarity">
    <text evidence="2 4">Belongs to the flagella basal body rod proteins family.</text>
</comment>
<evidence type="ECO:0000256" key="2">
    <source>
        <dbReference type="ARBA" id="ARBA00009677"/>
    </source>
</evidence>
<evidence type="ECO:0000313" key="9">
    <source>
        <dbReference type="Proteomes" id="UP001239909"/>
    </source>
</evidence>
<feature type="domain" description="Flagellar hook protein FlgE/F/G-like D1" evidence="7">
    <location>
        <begin position="82"/>
        <end position="147"/>
    </location>
</feature>
<accession>A0ABQ6LK62</accession>
<dbReference type="InterPro" id="IPR020013">
    <property type="entry name" value="Flagellar_FlgE/F/G"/>
</dbReference>
<protein>
    <submittedName>
        <fullName evidence="8">Flagellar hook-basal body complex protein</fullName>
    </submittedName>
</protein>
<feature type="domain" description="Flagellar basal body rod protein N-terminal" evidence="5">
    <location>
        <begin position="7"/>
        <end position="36"/>
    </location>
</feature>
<evidence type="ECO:0000259" key="6">
    <source>
        <dbReference type="Pfam" id="PF06429"/>
    </source>
</evidence>
<dbReference type="InterPro" id="IPR019776">
    <property type="entry name" value="Flagellar_basal_body_rod_CS"/>
</dbReference>
<proteinExistence type="inferred from homology"/>
<evidence type="ECO:0000256" key="1">
    <source>
        <dbReference type="ARBA" id="ARBA00004117"/>
    </source>
</evidence>
<gene>
    <name evidence="8" type="ORF">LNKW23_28550</name>
</gene>
<dbReference type="NCBIfam" id="TIGR03506">
    <property type="entry name" value="FlgEFG_subfam"/>
    <property type="match status" value="1"/>
</dbReference>
<comment type="caution">
    <text evidence="8">The sequence shown here is derived from an EMBL/GenBank/DDBJ whole genome shotgun (WGS) entry which is preliminary data.</text>
</comment>
<dbReference type="Pfam" id="PF22692">
    <property type="entry name" value="LlgE_F_G_D1"/>
    <property type="match status" value="1"/>
</dbReference>
<dbReference type="PANTHER" id="PTHR30435:SF19">
    <property type="entry name" value="FLAGELLAR BASAL-BODY ROD PROTEIN FLGG"/>
    <property type="match status" value="1"/>
</dbReference>
<dbReference type="EMBL" id="BSYI01000022">
    <property type="protein sequence ID" value="GMG83642.1"/>
    <property type="molecule type" value="Genomic_DNA"/>
</dbReference>
<sequence length="239" mass="25533">MDDSFYYLAVNRQSGLKAEMATIANNIANLDTPGFRREGMIFSEYVVAAERGDSVSMADLDARFASDRPGRQSITAGALDIAIEGEGFFVVEDPLGLRLTRAGAFQRSEEGLLVTSAGDTVLDAGLAPVFVPPEGEIAIASDGTVSVDGQEQARIGIFTGPQEALTRSGDTGFLVPAEAITAVEAPKLRQGALEGSNVDPVLEIARMIEVSRAYEQAQQLIQDEDDRIREAIDRLGQPV</sequence>
<dbReference type="InterPro" id="IPR001444">
    <property type="entry name" value="Flag_bb_rod_N"/>
</dbReference>
<dbReference type="InterPro" id="IPR037925">
    <property type="entry name" value="FlgE/F/G-like"/>
</dbReference>
<feature type="domain" description="Flagellar basal-body/hook protein C-terminal" evidence="6">
    <location>
        <begin position="189"/>
        <end position="232"/>
    </location>
</feature>
<dbReference type="InterPro" id="IPR053967">
    <property type="entry name" value="LlgE_F_G-like_D1"/>
</dbReference>
<dbReference type="Proteomes" id="UP001239909">
    <property type="component" value="Unassembled WGS sequence"/>
</dbReference>
<evidence type="ECO:0000259" key="7">
    <source>
        <dbReference type="Pfam" id="PF22692"/>
    </source>
</evidence>
<organism evidence="8 9">
    <name type="scientific">Paralimibaculum aggregatum</name>
    <dbReference type="NCBI Taxonomy" id="3036245"/>
    <lineage>
        <taxon>Bacteria</taxon>
        <taxon>Pseudomonadati</taxon>
        <taxon>Pseudomonadota</taxon>
        <taxon>Alphaproteobacteria</taxon>
        <taxon>Rhodobacterales</taxon>
        <taxon>Paracoccaceae</taxon>
        <taxon>Paralimibaculum</taxon>
    </lineage>
</organism>
<dbReference type="PANTHER" id="PTHR30435">
    <property type="entry name" value="FLAGELLAR PROTEIN"/>
    <property type="match status" value="1"/>
</dbReference>
<evidence type="ECO:0000313" key="8">
    <source>
        <dbReference type="EMBL" id="GMG83642.1"/>
    </source>
</evidence>
<evidence type="ECO:0000256" key="4">
    <source>
        <dbReference type="RuleBase" id="RU362116"/>
    </source>
</evidence>
<keyword evidence="3 4" id="KW-0975">Bacterial flagellum</keyword>
<dbReference type="RefSeq" id="WP_285672436.1">
    <property type="nucleotide sequence ID" value="NZ_BSYI01000022.1"/>
</dbReference>
<keyword evidence="9" id="KW-1185">Reference proteome</keyword>
<dbReference type="PROSITE" id="PS00588">
    <property type="entry name" value="FLAGELLA_BB_ROD"/>
    <property type="match status" value="1"/>
</dbReference>
<evidence type="ECO:0000259" key="5">
    <source>
        <dbReference type="Pfam" id="PF00460"/>
    </source>
</evidence>
<evidence type="ECO:0000256" key="3">
    <source>
        <dbReference type="ARBA" id="ARBA00023143"/>
    </source>
</evidence>
<dbReference type="InterPro" id="IPR010930">
    <property type="entry name" value="Flg_bb/hook_C_dom"/>
</dbReference>
<dbReference type="SUPFAM" id="SSF117143">
    <property type="entry name" value="Flagellar hook protein flgE"/>
    <property type="match status" value="1"/>
</dbReference>
<dbReference type="Pfam" id="PF00460">
    <property type="entry name" value="Flg_bb_rod"/>
    <property type="match status" value="1"/>
</dbReference>
<keyword evidence="8" id="KW-0969">Cilium</keyword>
<name>A0ABQ6LK62_9RHOB</name>
<reference evidence="8 9" key="1">
    <citation type="submission" date="2023-04" db="EMBL/GenBank/DDBJ databases">
        <title>Marinoamorphus aggregata gen. nov., sp. Nov., isolate from tissue of brittle star Ophioplocus japonicus.</title>
        <authorList>
            <person name="Kawano K."/>
            <person name="Sawayama S."/>
            <person name="Nakagawa S."/>
        </authorList>
    </citation>
    <scope>NUCLEOTIDE SEQUENCE [LARGE SCALE GENOMIC DNA]</scope>
    <source>
        <strain evidence="8 9">NKW23</strain>
    </source>
</reference>
<comment type="subcellular location">
    <subcellularLocation>
        <location evidence="1 4">Bacterial flagellum basal body</location>
    </subcellularLocation>
</comment>
<keyword evidence="8" id="KW-0966">Cell projection</keyword>
<keyword evidence="8" id="KW-0282">Flagellum</keyword>
<dbReference type="Pfam" id="PF06429">
    <property type="entry name" value="Flg_bbr_C"/>
    <property type="match status" value="1"/>
</dbReference>